<feature type="non-terminal residue" evidence="2">
    <location>
        <position position="1"/>
    </location>
</feature>
<evidence type="ECO:0000259" key="1">
    <source>
        <dbReference type="Pfam" id="PF00294"/>
    </source>
</evidence>
<dbReference type="InterPro" id="IPR011611">
    <property type="entry name" value="PfkB_dom"/>
</dbReference>
<dbReference type="GO" id="GO:0033786">
    <property type="term" value="F:heptose-1-phosphate adenylyltransferase activity"/>
    <property type="evidence" value="ECO:0007669"/>
    <property type="project" value="TreeGrafter"/>
</dbReference>
<dbReference type="Gene3D" id="3.40.1190.20">
    <property type="match status" value="1"/>
</dbReference>
<comment type="caution">
    <text evidence="2">The sequence shown here is derived from an EMBL/GenBank/DDBJ whole genome shotgun (WGS) entry which is preliminary data.</text>
</comment>
<dbReference type="AlphaFoldDB" id="X1D5I6"/>
<dbReference type="PANTHER" id="PTHR46969">
    <property type="entry name" value="BIFUNCTIONAL PROTEIN HLDE"/>
    <property type="match status" value="1"/>
</dbReference>
<organism evidence="2">
    <name type="scientific">marine sediment metagenome</name>
    <dbReference type="NCBI Taxonomy" id="412755"/>
    <lineage>
        <taxon>unclassified sequences</taxon>
        <taxon>metagenomes</taxon>
        <taxon>ecological metagenomes</taxon>
    </lineage>
</organism>
<dbReference type="SUPFAM" id="SSF53613">
    <property type="entry name" value="Ribokinase-like"/>
    <property type="match status" value="1"/>
</dbReference>
<reference evidence="2" key="1">
    <citation type="journal article" date="2014" name="Front. Microbiol.">
        <title>High frequency of phylogenetically diverse reductive dehalogenase-homologous genes in deep subseafloor sedimentary metagenomes.</title>
        <authorList>
            <person name="Kawai M."/>
            <person name="Futagami T."/>
            <person name="Toyoda A."/>
            <person name="Takaki Y."/>
            <person name="Nishi S."/>
            <person name="Hori S."/>
            <person name="Arai W."/>
            <person name="Tsubouchi T."/>
            <person name="Morono Y."/>
            <person name="Uchiyama I."/>
            <person name="Ito T."/>
            <person name="Fujiyama A."/>
            <person name="Inagaki F."/>
            <person name="Takami H."/>
        </authorList>
    </citation>
    <scope>NUCLEOTIDE SEQUENCE</scope>
    <source>
        <strain evidence="2">Expedition CK06-06</strain>
    </source>
</reference>
<protein>
    <recommendedName>
        <fullName evidence="1">Carbohydrate kinase PfkB domain-containing protein</fullName>
    </recommendedName>
</protein>
<dbReference type="Pfam" id="PF00294">
    <property type="entry name" value="PfkB"/>
    <property type="match status" value="1"/>
</dbReference>
<gene>
    <name evidence="2" type="ORF">S01H4_46496</name>
</gene>
<feature type="domain" description="Carbohydrate kinase PfkB" evidence="1">
    <location>
        <begin position="2"/>
        <end position="115"/>
    </location>
</feature>
<sequence>YPKADYICIDEPEIRLATHDRFGKLEDLIVNIAKELQCSKAAVTRGHYGSFTYEEGNGFFKIPVFSTEVVDRLGAGDAYLSITSLCVAAGYPMEMVGFIGDAVGALAVRIVGNKSSVEPVPLFKFITTLLK</sequence>
<dbReference type="InterPro" id="IPR029056">
    <property type="entry name" value="Ribokinase-like"/>
</dbReference>
<dbReference type="PANTHER" id="PTHR46969:SF1">
    <property type="entry name" value="BIFUNCTIONAL PROTEIN HLDE"/>
    <property type="match status" value="1"/>
</dbReference>
<dbReference type="EMBL" id="BART01025991">
    <property type="protein sequence ID" value="GAG91741.1"/>
    <property type="molecule type" value="Genomic_DNA"/>
</dbReference>
<evidence type="ECO:0000313" key="2">
    <source>
        <dbReference type="EMBL" id="GAG91741.1"/>
    </source>
</evidence>
<dbReference type="GO" id="GO:0005829">
    <property type="term" value="C:cytosol"/>
    <property type="evidence" value="ECO:0007669"/>
    <property type="project" value="TreeGrafter"/>
</dbReference>
<accession>X1D5I6</accession>
<proteinExistence type="predicted"/>
<dbReference type="GO" id="GO:0033785">
    <property type="term" value="F:heptose 7-phosphate kinase activity"/>
    <property type="evidence" value="ECO:0007669"/>
    <property type="project" value="TreeGrafter"/>
</dbReference>
<name>X1D5I6_9ZZZZ</name>